<evidence type="ECO:0000313" key="2">
    <source>
        <dbReference type="EMBL" id="MDR5710836.1"/>
    </source>
</evidence>
<dbReference type="SUPFAM" id="SSF55486">
    <property type="entry name" value="Metalloproteases ('zincins'), catalytic domain"/>
    <property type="match status" value="1"/>
</dbReference>
<sequence length="519" mass="56831">MSQNSDDSRSGENREGPDEEFLRKLFGEAFGQDEQKDAEDSGDKPEDQKKDSGPSIGFTGTPRPGGSDSGQQSGGFPGFPPGFDPSQMLGGLGADPGMMQQIMGQVQAMFSAMQNDDDASAVNWDVTMSSALAAVQEDDPAVTPADQHRIDSALRLAEMWLNEATTFESLGQIGQGYTRRKWIEQTFEAWQSLTEPVGESVARAMGAVIREQLEDGEGAGIPEELKGMLPPQAMGQMFTMMERMAGVGFGAQIGQAIGELAREVHSSSDIGLPLAGDTLALLPANIEAFSKDLQVEDEEILLFLALREAARIRLFVHAPWLRDDLFNAVAQYAADVHVNMDRIEEAARQIDPQNPESMEMIFGEGLFSDPTPMQQAALRRIETTLALVEGWVDDVVSQAASHLPSLEKLRETMNRRRASGGPAEHTFATLVGLELRPRRLRDAAALWAHLRGERGIEGRDEVWAHPDVQPEEQDLDDPQGFFDRRAEREAQASKMDEELKKLLDGDYGSTDDGGTEQTP</sequence>
<feature type="region of interest" description="Disordered" evidence="1">
    <location>
        <begin position="1"/>
        <end position="96"/>
    </location>
</feature>
<gene>
    <name evidence="2" type="ORF">RH857_01600</name>
</gene>
<comment type="caution">
    <text evidence="2">The sequence shown here is derived from an EMBL/GenBank/DDBJ whole genome shotgun (WGS) entry which is preliminary data.</text>
</comment>
<organism evidence="2 3">
    <name type="scientific">Nesterenkonia flava</name>
    <dbReference type="NCBI Taxonomy" id="469799"/>
    <lineage>
        <taxon>Bacteria</taxon>
        <taxon>Bacillati</taxon>
        <taxon>Actinomycetota</taxon>
        <taxon>Actinomycetes</taxon>
        <taxon>Micrococcales</taxon>
        <taxon>Micrococcaceae</taxon>
        <taxon>Nesterenkonia</taxon>
    </lineage>
</organism>
<dbReference type="NCBIfam" id="TIGR03624">
    <property type="entry name" value="putative hydrolase"/>
    <property type="match status" value="1"/>
</dbReference>
<feature type="compositionally biased region" description="Basic and acidic residues" evidence="1">
    <location>
        <begin position="482"/>
        <end position="504"/>
    </location>
</feature>
<dbReference type="GO" id="GO:0008237">
    <property type="term" value="F:metallopeptidase activity"/>
    <property type="evidence" value="ECO:0007669"/>
    <property type="project" value="UniProtKB-KW"/>
</dbReference>
<feature type="region of interest" description="Disordered" evidence="1">
    <location>
        <begin position="467"/>
        <end position="519"/>
    </location>
</feature>
<evidence type="ECO:0000313" key="3">
    <source>
        <dbReference type="Proteomes" id="UP001260872"/>
    </source>
</evidence>
<dbReference type="Gene3D" id="1.20.150.30">
    <property type="entry name" value="Zincin-like metallopeptidase, N-terminal domain"/>
    <property type="match status" value="1"/>
</dbReference>
<dbReference type="InterPro" id="IPR042271">
    <property type="entry name" value="Zinicin_2_N"/>
</dbReference>
<evidence type="ECO:0000256" key="1">
    <source>
        <dbReference type="SAM" id="MobiDB-lite"/>
    </source>
</evidence>
<protein>
    <submittedName>
        <fullName evidence="2">Zinc-dependent metalloprotease</fullName>
    </submittedName>
</protein>
<accession>A0ABU1FQB7</accession>
<proteinExistence type="predicted"/>
<dbReference type="PANTHER" id="PTHR39420">
    <property type="match status" value="1"/>
</dbReference>
<name>A0ABU1FQB7_9MICC</name>
<keyword evidence="3" id="KW-1185">Reference proteome</keyword>
<feature type="compositionally biased region" description="Basic and acidic residues" evidence="1">
    <location>
        <begin position="1"/>
        <end position="26"/>
    </location>
</feature>
<keyword evidence="2" id="KW-0645">Protease</keyword>
<dbReference type="EMBL" id="JAVKGT010000003">
    <property type="protein sequence ID" value="MDR5710836.1"/>
    <property type="molecule type" value="Genomic_DNA"/>
</dbReference>
<keyword evidence="2" id="KW-0482">Metalloprotease</keyword>
<reference evidence="3" key="1">
    <citation type="submission" date="2023-07" db="EMBL/GenBank/DDBJ databases">
        <title>Description of three actinobacteria isolated from air of manufacturing shop in a pharmaceutical factory.</title>
        <authorList>
            <person name="Zhang D.-F."/>
        </authorList>
    </citation>
    <scope>NUCLEOTIDE SEQUENCE [LARGE SCALE GENOMIC DNA]</scope>
    <source>
        <strain evidence="3">CCTCC AB 207010</strain>
    </source>
</reference>
<dbReference type="Proteomes" id="UP001260872">
    <property type="component" value="Unassembled WGS sequence"/>
</dbReference>
<dbReference type="PANTHER" id="PTHR39420:SF2">
    <property type="entry name" value="HYDROLASE"/>
    <property type="match status" value="1"/>
</dbReference>
<dbReference type="InterPro" id="IPR018766">
    <property type="entry name" value="Zinicin_2"/>
</dbReference>
<keyword evidence="2" id="KW-0378">Hydrolase</keyword>
<dbReference type="Pfam" id="PF10103">
    <property type="entry name" value="Zincin_2"/>
    <property type="match status" value="1"/>
</dbReference>
<dbReference type="RefSeq" id="WP_310536230.1">
    <property type="nucleotide sequence ID" value="NZ_BAAAOC010000018.1"/>
</dbReference>
<feature type="compositionally biased region" description="Basic and acidic residues" evidence="1">
    <location>
        <begin position="33"/>
        <end position="52"/>
    </location>
</feature>